<dbReference type="InterPro" id="IPR000626">
    <property type="entry name" value="Ubiquitin-like_dom"/>
</dbReference>
<dbReference type="PROSITE" id="PS50053">
    <property type="entry name" value="UBIQUITIN_2"/>
    <property type="match status" value="1"/>
</dbReference>
<dbReference type="Gene3D" id="3.30.40.10">
    <property type="entry name" value="Zinc/RING finger domain, C3HC4 (zinc finger)"/>
    <property type="match status" value="1"/>
</dbReference>
<keyword evidence="1" id="KW-0479">Metal-binding</keyword>
<dbReference type="PRINTS" id="PR00348">
    <property type="entry name" value="UBIQUITIN"/>
</dbReference>
<dbReference type="Gene3D" id="3.10.20.90">
    <property type="entry name" value="Phosphatidylinositol 3-kinase Catalytic Subunit, Chain A, domain 1"/>
    <property type="match status" value="1"/>
</dbReference>
<name>A0A0G4HB96_9ALVE</name>
<evidence type="ECO:0008006" key="6">
    <source>
        <dbReference type="Google" id="ProtNLM"/>
    </source>
</evidence>
<evidence type="ECO:0000256" key="1">
    <source>
        <dbReference type="PROSITE-ProRule" id="PRU00175"/>
    </source>
</evidence>
<dbReference type="EMBL" id="CDMZ01002169">
    <property type="protein sequence ID" value="CEM41092.1"/>
    <property type="molecule type" value="Genomic_DNA"/>
</dbReference>
<feature type="compositionally biased region" description="Basic and acidic residues" evidence="2">
    <location>
        <begin position="26"/>
        <end position="44"/>
    </location>
</feature>
<accession>A0A0G4HB96</accession>
<dbReference type="InterPro" id="IPR029071">
    <property type="entry name" value="Ubiquitin-like_domsf"/>
</dbReference>
<dbReference type="InterPro" id="IPR001841">
    <property type="entry name" value="Znf_RING"/>
</dbReference>
<feature type="domain" description="Ubiquitin-like" evidence="3">
    <location>
        <begin position="274"/>
        <end position="335"/>
    </location>
</feature>
<dbReference type="SUPFAM" id="SSF54236">
    <property type="entry name" value="Ubiquitin-like"/>
    <property type="match status" value="1"/>
</dbReference>
<dbReference type="InterPro" id="IPR050158">
    <property type="entry name" value="Ubiquitin_ubiquitin-like"/>
</dbReference>
<reference evidence="5" key="1">
    <citation type="submission" date="2014-11" db="EMBL/GenBank/DDBJ databases">
        <authorList>
            <person name="Otto D Thomas"/>
            <person name="Naeem Raeece"/>
        </authorList>
    </citation>
    <scope>NUCLEOTIDE SEQUENCE</scope>
</reference>
<protein>
    <recommendedName>
        <fullName evidence="6">RING-type domain-containing protein</fullName>
    </recommendedName>
</protein>
<dbReference type="InterPro" id="IPR019956">
    <property type="entry name" value="Ubiquitin_dom"/>
</dbReference>
<dbReference type="AlphaFoldDB" id="A0A0G4HB96"/>
<gene>
    <name evidence="5" type="ORF">Cvel_25775</name>
</gene>
<sequence length="559" mass="62208">MNQGTMGCVSSNSKEGVGGQGGDGGLKGREETPRPARKERERQPQDASHLFTRKNVEVHLVGARREGPGETLNIPLDPRRHAISELEEMARAMCVQKATWFEEFVIWNEGKRVNSSSRNAVGKQKIEFFLGCSFYARVSLAKRSFFVYELKGEGGSGSFRCWELQWEETARVEVGPGETGRDLKRAVRKALGKGEKENEGEDPAEPMKKNSEGKTDDKVEGSAKKEGAEPSSSFSLFSFDGREISDSSKMAGFDLKPSSRYLTLSAEHCKFSFVSVKTLTGKTIRVEAGDGDLVETLKVRIEEKEGVPPDHQRLVVSLEGKGSVSLEDGCTLSDYIVPRKGEGRDPTVYLVMRLREGPSVGGTQFVDVRGNLEKRAFSSKAPYWRRVGKGLNIHGVCRRSTCNAFGREVIIPKGMDSFDLILQSSECFCPACGGWVEPKTCGFFDCRWTHEAIFREREGERPMMIGGEWQDAFSDAYQKFKKGTESLSYIRLVFFLQDLEERDLCAVCLESLASDGQPNLQTACTPFSCERHKFHLKCISSWLAQGRTCPVCRAPADAR</sequence>
<feature type="domain" description="RING-type" evidence="4">
    <location>
        <begin position="505"/>
        <end position="553"/>
    </location>
</feature>
<dbReference type="GO" id="GO:0008270">
    <property type="term" value="F:zinc ion binding"/>
    <property type="evidence" value="ECO:0007669"/>
    <property type="project" value="UniProtKB-KW"/>
</dbReference>
<dbReference type="InterPro" id="IPR013083">
    <property type="entry name" value="Znf_RING/FYVE/PHD"/>
</dbReference>
<proteinExistence type="predicted"/>
<dbReference type="SUPFAM" id="SSF57850">
    <property type="entry name" value="RING/U-box"/>
    <property type="match status" value="1"/>
</dbReference>
<feature type="compositionally biased region" description="Basic and acidic residues" evidence="2">
    <location>
        <begin position="205"/>
        <end position="228"/>
    </location>
</feature>
<keyword evidence="1" id="KW-0862">Zinc</keyword>
<evidence type="ECO:0000256" key="2">
    <source>
        <dbReference type="SAM" id="MobiDB-lite"/>
    </source>
</evidence>
<dbReference type="PANTHER" id="PTHR10666">
    <property type="entry name" value="UBIQUITIN"/>
    <property type="match status" value="1"/>
</dbReference>
<organism evidence="5">
    <name type="scientific">Chromera velia CCMP2878</name>
    <dbReference type="NCBI Taxonomy" id="1169474"/>
    <lineage>
        <taxon>Eukaryota</taxon>
        <taxon>Sar</taxon>
        <taxon>Alveolata</taxon>
        <taxon>Colpodellida</taxon>
        <taxon>Chromeraceae</taxon>
        <taxon>Chromera</taxon>
    </lineage>
</organism>
<dbReference type="Pfam" id="PF00240">
    <property type="entry name" value="ubiquitin"/>
    <property type="match status" value="1"/>
</dbReference>
<evidence type="ECO:0000259" key="4">
    <source>
        <dbReference type="PROSITE" id="PS50089"/>
    </source>
</evidence>
<feature type="compositionally biased region" description="Gly residues" evidence="2">
    <location>
        <begin position="16"/>
        <end position="25"/>
    </location>
</feature>
<evidence type="ECO:0000313" key="5">
    <source>
        <dbReference type="EMBL" id="CEM41092.1"/>
    </source>
</evidence>
<feature type="region of interest" description="Disordered" evidence="2">
    <location>
        <begin position="187"/>
        <end position="234"/>
    </location>
</feature>
<dbReference type="SMART" id="SM00213">
    <property type="entry name" value="UBQ"/>
    <property type="match status" value="1"/>
</dbReference>
<evidence type="ECO:0000259" key="3">
    <source>
        <dbReference type="PROSITE" id="PS50053"/>
    </source>
</evidence>
<dbReference type="VEuPathDB" id="CryptoDB:Cvel_25775"/>
<dbReference type="PROSITE" id="PS50089">
    <property type="entry name" value="ZF_RING_2"/>
    <property type="match status" value="1"/>
</dbReference>
<keyword evidence="1" id="KW-0863">Zinc-finger</keyword>
<feature type="region of interest" description="Disordered" evidence="2">
    <location>
        <begin position="1"/>
        <end position="49"/>
    </location>
</feature>
<dbReference type="Pfam" id="PF13639">
    <property type="entry name" value="zf-RING_2"/>
    <property type="match status" value="1"/>
</dbReference>
<feature type="compositionally biased region" description="Polar residues" evidence="2">
    <location>
        <begin position="1"/>
        <end position="14"/>
    </location>
</feature>